<gene>
    <name evidence="2" type="ORF">MICPUCDRAFT_64522</name>
</gene>
<dbReference type="GeneID" id="9681518"/>
<proteinExistence type="predicted"/>
<evidence type="ECO:0000256" key="1">
    <source>
        <dbReference type="SAM" id="MobiDB-lite"/>
    </source>
</evidence>
<accession>C1MKP2</accession>
<reference evidence="2 3" key="1">
    <citation type="journal article" date="2009" name="Science">
        <title>Green evolution and dynamic adaptations revealed by genomes of the marine picoeukaryotes Micromonas.</title>
        <authorList>
            <person name="Worden A.Z."/>
            <person name="Lee J.H."/>
            <person name="Mock T."/>
            <person name="Rouze P."/>
            <person name="Simmons M.P."/>
            <person name="Aerts A.L."/>
            <person name="Allen A.E."/>
            <person name="Cuvelier M.L."/>
            <person name="Derelle E."/>
            <person name="Everett M.V."/>
            <person name="Foulon E."/>
            <person name="Grimwood J."/>
            <person name="Gundlach H."/>
            <person name="Henrissat B."/>
            <person name="Napoli C."/>
            <person name="McDonald S.M."/>
            <person name="Parker M.S."/>
            <person name="Rombauts S."/>
            <person name="Salamov A."/>
            <person name="Von Dassow P."/>
            <person name="Badger J.H."/>
            <person name="Coutinho P.M."/>
            <person name="Demir E."/>
            <person name="Dubchak I."/>
            <person name="Gentemann C."/>
            <person name="Eikrem W."/>
            <person name="Gready J.E."/>
            <person name="John U."/>
            <person name="Lanier W."/>
            <person name="Lindquist E.A."/>
            <person name="Lucas S."/>
            <person name="Mayer K.F."/>
            <person name="Moreau H."/>
            <person name="Not F."/>
            <person name="Otillar R."/>
            <person name="Panaud O."/>
            <person name="Pangilinan J."/>
            <person name="Paulsen I."/>
            <person name="Piegu B."/>
            <person name="Poliakov A."/>
            <person name="Robbens S."/>
            <person name="Schmutz J."/>
            <person name="Toulza E."/>
            <person name="Wyss T."/>
            <person name="Zelensky A."/>
            <person name="Zhou K."/>
            <person name="Armbrust E.V."/>
            <person name="Bhattacharya D."/>
            <person name="Goodenough U.W."/>
            <person name="Van de Peer Y."/>
            <person name="Grigoriev I.V."/>
        </authorList>
    </citation>
    <scope>NUCLEOTIDE SEQUENCE [LARGE SCALE GENOMIC DNA]</scope>
    <source>
        <strain evidence="2 3">CCMP1545</strain>
    </source>
</reference>
<dbReference type="EMBL" id="GG663736">
    <property type="protein sequence ID" value="EEH59406.1"/>
    <property type="molecule type" value="Genomic_DNA"/>
</dbReference>
<evidence type="ECO:0000313" key="3">
    <source>
        <dbReference type="Proteomes" id="UP000001876"/>
    </source>
</evidence>
<organism evidence="3">
    <name type="scientific">Micromonas pusilla (strain CCMP1545)</name>
    <name type="common">Picoplanktonic green alga</name>
    <dbReference type="NCBI Taxonomy" id="564608"/>
    <lineage>
        <taxon>Eukaryota</taxon>
        <taxon>Viridiplantae</taxon>
        <taxon>Chlorophyta</taxon>
        <taxon>Mamiellophyceae</taxon>
        <taxon>Mamiellales</taxon>
        <taxon>Mamiellaceae</taxon>
        <taxon>Micromonas</taxon>
    </lineage>
</organism>
<dbReference type="AlphaFoldDB" id="C1MKP2"/>
<feature type="region of interest" description="Disordered" evidence="1">
    <location>
        <begin position="190"/>
        <end position="241"/>
    </location>
</feature>
<dbReference type="Proteomes" id="UP000001876">
    <property type="component" value="Unassembled WGS sequence"/>
</dbReference>
<protein>
    <submittedName>
        <fullName evidence="2">Predicted protein</fullName>
    </submittedName>
</protein>
<dbReference type="RefSeq" id="XP_003056030.1">
    <property type="nucleotide sequence ID" value="XM_003055984.1"/>
</dbReference>
<feature type="compositionally biased region" description="Basic residues" evidence="1">
    <location>
        <begin position="195"/>
        <end position="217"/>
    </location>
</feature>
<name>C1MKP2_MICPC</name>
<keyword evidence="3" id="KW-1185">Reference proteome</keyword>
<evidence type="ECO:0000313" key="2">
    <source>
        <dbReference type="EMBL" id="EEH59406.1"/>
    </source>
</evidence>
<sequence length="559" mass="63102">MGTGVWRTRLKIVYRNASVVPFLAAADTDVALTIFHALASRGQPRRRGFLRVRVPLASRVRHLLPLATADDGAPRRRRRVRPPTIRRRALQRVHLPGVQHPLLMQRRLDAAVRAIQPRVELLKHRADPVLEGVHRGLDASEPANDRELDATLDELFIARVEIFCGFEAVSDRREILERFRRGVRDLRVPRDGRHLQHRHQRRRRRGAGVPARPRRRRGRDDVEVARGSASHRGAQHLCQSGGDALGRRHRCRRVPRVAVAIPRISVTLSSELQDDALEQHPSSRGVLRVRREQLDEERCAFARAHRRGALEKDAALFSAAIAAATEYPRHASASRSVSDARRPGGFPPRGQGVVVVVVETDLLPCRVVGDVVVVVDSRPRRSTLADEARPGRVFPTHRVRARRGRRRRAAYRPDILPFFQRRMDRVQLDRLRAGHDRDRSDRRGRRKRDRDLAVRGRFRGEALEEARVRGNGRDGRDRALEPAVERFAMGQDADAAEQRTGSRVSARLGGAARVDDGARVLGLGLGDGPRTSRRFHPRRGHRGACVLASQARSNLNCED</sequence>
<dbReference type="KEGG" id="mpp:MICPUCDRAFT_64522"/>